<sequence length="157" mass="17131">MALISIASGTFLPQTRPRIRLRRERHQPLFLRKSSKILLNATISPSDLNFDSEARSSSCETATPTAAKWRRGRETHLIPQSKREDCTDALPPRLPDPPSSLVLRQVLPHKLDLVSVLIVTHPSPVLCHRAAVTTTSAANDSSSSAVSGIPPRTRAAS</sequence>
<feature type="compositionally biased region" description="Low complexity" evidence="1">
    <location>
        <begin position="134"/>
        <end position="147"/>
    </location>
</feature>
<accession>A0AAD6WTE8</accession>
<feature type="region of interest" description="Disordered" evidence="1">
    <location>
        <begin position="134"/>
        <end position="157"/>
    </location>
</feature>
<keyword evidence="3" id="KW-1185">Reference proteome</keyword>
<organism evidence="2 3">
    <name type="scientific">Mycena alexandri</name>
    <dbReference type="NCBI Taxonomy" id="1745969"/>
    <lineage>
        <taxon>Eukaryota</taxon>
        <taxon>Fungi</taxon>
        <taxon>Dikarya</taxon>
        <taxon>Basidiomycota</taxon>
        <taxon>Agaricomycotina</taxon>
        <taxon>Agaricomycetes</taxon>
        <taxon>Agaricomycetidae</taxon>
        <taxon>Agaricales</taxon>
        <taxon>Marasmiineae</taxon>
        <taxon>Mycenaceae</taxon>
        <taxon>Mycena</taxon>
    </lineage>
</organism>
<proteinExistence type="predicted"/>
<dbReference type="AlphaFoldDB" id="A0AAD6WTE8"/>
<name>A0AAD6WTE8_9AGAR</name>
<evidence type="ECO:0000313" key="2">
    <source>
        <dbReference type="EMBL" id="KAJ7024682.1"/>
    </source>
</evidence>
<evidence type="ECO:0000256" key="1">
    <source>
        <dbReference type="SAM" id="MobiDB-lite"/>
    </source>
</evidence>
<dbReference type="Proteomes" id="UP001218188">
    <property type="component" value="Unassembled WGS sequence"/>
</dbReference>
<comment type="caution">
    <text evidence="2">The sequence shown here is derived from an EMBL/GenBank/DDBJ whole genome shotgun (WGS) entry which is preliminary data.</text>
</comment>
<reference evidence="2" key="1">
    <citation type="submission" date="2023-03" db="EMBL/GenBank/DDBJ databases">
        <title>Massive genome expansion in bonnet fungi (Mycena s.s.) driven by repeated elements and novel gene families across ecological guilds.</title>
        <authorList>
            <consortium name="Lawrence Berkeley National Laboratory"/>
            <person name="Harder C.B."/>
            <person name="Miyauchi S."/>
            <person name="Viragh M."/>
            <person name="Kuo A."/>
            <person name="Thoen E."/>
            <person name="Andreopoulos B."/>
            <person name="Lu D."/>
            <person name="Skrede I."/>
            <person name="Drula E."/>
            <person name="Henrissat B."/>
            <person name="Morin E."/>
            <person name="Kohler A."/>
            <person name="Barry K."/>
            <person name="LaButti K."/>
            <person name="Morin E."/>
            <person name="Salamov A."/>
            <person name="Lipzen A."/>
            <person name="Mereny Z."/>
            <person name="Hegedus B."/>
            <person name="Baldrian P."/>
            <person name="Stursova M."/>
            <person name="Weitz H."/>
            <person name="Taylor A."/>
            <person name="Grigoriev I.V."/>
            <person name="Nagy L.G."/>
            <person name="Martin F."/>
            <person name="Kauserud H."/>
        </authorList>
    </citation>
    <scope>NUCLEOTIDE SEQUENCE</scope>
    <source>
        <strain evidence="2">CBHHK200</strain>
    </source>
</reference>
<evidence type="ECO:0000313" key="3">
    <source>
        <dbReference type="Proteomes" id="UP001218188"/>
    </source>
</evidence>
<dbReference type="EMBL" id="JARJCM010000166">
    <property type="protein sequence ID" value="KAJ7024682.1"/>
    <property type="molecule type" value="Genomic_DNA"/>
</dbReference>
<protein>
    <submittedName>
        <fullName evidence="2">Uncharacterized protein</fullName>
    </submittedName>
</protein>
<gene>
    <name evidence="2" type="ORF">C8F04DRAFT_154330</name>
</gene>